<protein>
    <submittedName>
        <fullName evidence="2">Putative ovule protein</fullName>
    </submittedName>
</protein>
<feature type="transmembrane region" description="Helical" evidence="1">
    <location>
        <begin position="50"/>
        <end position="67"/>
    </location>
</feature>
<evidence type="ECO:0000313" key="2">
    <source>
        <dbReference type="EMBL" id="JAP10439.1"/>
    </source>
</evidence>
<keyword evidence="1" id="KW-1133">Transmembrane helix</keyword>
<dbReference type="EMBL" id="GEDG01033115">
    <property type="protein sequence ID" value="JAP10439.1"/>
    <property type="molecule type" value="Transcribed_RNA"/>
</dbReference>
<accession>A0A0V0GS10</accession>
<sequence length="106" mass="12070">MFSTESPFSLFLKGTSYYRTSLCKLGECLIEESHWKFFNWSNDASLASPIYNWYLVVYYCLLLFVAGNEDCNPQSSALALTRGLRVDEVHYLVGCLCSCRNGVGER</sequence>
<dbReference type="AlphaFoldDB" id="A0A0V0GS10"/>
<proteinExistence type="predicted"/>
<name>A0A0V0GS10_SOLCH</name>
<keyword evidence="1" id="KW-0812">Transmembrane</keyword>
<organism evidence="2">
    <name type="scientific">Solanum chacoense</name>
    <name type="common">Chaco potato</name>
    <dbReference type="NCBI Taxonomy" id="4108"/>
    <lineage>
        <taxon>Eukaryota</taxon>
        <taxon>Viridiplantae</taxon>
        <taxon>Streptophyta</taxon>
        <taxon>Embryophyta</taxon>
        <taxon>Tracheophyta</taxon>
        <taxon>Spermatophyta</taxon>
        <taxon>Magnoliopsida</taxon>
        <taxon>eudicotyledons</taxon>
        <taxon>Gunneridae</taxon>
        <taxon>Pentapetalae</taxon>
        <taxon>asterids</taxon>
        <taxon>lamiids</taxon>
        <taxon>Solanales</taxon>
        <taxon>Solanaceae</taxon>
        <taxon>Solanoideae</taxon>
        <taxon>Solaneae</taxon>
        <taxon>Solanum</taxon>
    </lineage>
</organism>
<reference evidence="2" key="1">
    <citation type="submission" date="2015-12" db="EMBL/GenBank/DDBJ databases">
        <title>Gene expression during late stages of embryo sac development: a critical building block for successful pollen-pistil interactions.</title>
        <authorList>
            <person name="Liu Y."/>
            <person name="Joly V."/>
            <person name="Sabar M."/>
            <person name="Matton D.P."/>
        </authorList>
    </citation>
    <scope>NUCLEOTIDE SEQUENCE</scope>
</reference>
<keyword evidence="1" id="KW-0472">Membrane</keyword>
<evidence type="ECO:0000256" key="1">
    <source>
        <dbReference type="SAM" id="Phobius"/>
    </source>
</evidence>